<evidence type="ECO:0000256" key="2">
    <source>
        <dbReference type="ARBA" id="ARBA00022692"/>
    </source>
</evidence>
<evidence type="ECO:0000313" key="7">
    <source>
        <dbReference type="Proteomes" id="UP000185911"/>
    </source>
</evidence>
<keyword evidence="2 5" id="KW-0812">Transmembrane</keyword>
<comment type="caution">
    <text evidence="6">The sequence shown here is derived from an EMBL/GenBank/DDBJ whole genome shotgun (WGS) entry which is preliminary data.</text>
</comment>
<feature type="transmembrane region" description="Helical" evidence="5">
    <location>
        <begin position="28"/>
        <end position="50"/>
    </location>
</feature>
<keyword evidence="1" id="KW-1003">Cell membrane</keyword>
<sequence length="136" mass="15024">MSKAVSKRRPYVRPTDGWWKKNPYFVKYMLHEGTAFFVAAYAAVLLVGVVCLSQGEAAWNGWVEALKSPLSVVFHLAILVAMLYHTWTWFKIMPITLPPMKVSGKRVSATAITTTGLVAAALASLILLLLAWGMGR</sequence>
<protein>
    <submittedName>
        <fullName evidence="6">Fumarate reductase subunit C</fullName>
    </submittedName>
</protein>
<dbReference type="GO" id="GO:0016020">
    <property type="term" value="C:membrane"/>
    <property type="evidence" value="ECO:0007669"/>
    <property type="project" value="InterPro"/>
</dbReference>
<evidence type="ECO:0000256" key="5">
    <source>
        <dbReference type="SAM" id="Phobius"/>
    </source>
</evidence>
<dbReference type="InterPro" id="IPR034804">
    <property type="entry name" value="SQR/QFR_C/D"/>
</dbReference>
<dbReference type="Pfam" id="PF02300">
    <property type="entry name" value="Fumarate_red_C"/>
    <property type="match status" value="1"/>
</dbReference>
<dbReference type="EMBL" id="MSYM01000017">
    <property type="protein sequence ID" value="OLP05285.1"/>
    <property type="molecule type" value="Genomic_DNA"/>
</dbReference>
<dbReference type="STRING" id="81479.RA876_10975"/>
<evidence type="ECO:0000256" key="1">
    <source>
        <dbReference type="ARBA" id="ARBA00022475"/>
    </source>
</evidence>
<evidence type="ECO:0000256" key="3">
    <source>
        <dbReference type="ARBA" id="ARBA00022989"/>
    </source>
</evidence>
<name>A0A1Q8YB87_9BURK</name>
<reference evidence="6 7" key="1">
    <citation type="submission" date="2017-01" db="EMBL/GenBank/DDBJ databases">
        <title>Genome sequence of Rhodoferax antarcticus ANT.BR, a psychrophilic purple nonsulfur bacterium from an Antarctic microbial mat.</title>
        <authorList>
            <person name="Baker J."/>
            <person name="Riester C."/>
            <person name="Skinner B."/>
            <person name="Newell A."/>
            <person name="Swingley W."/>
            <person name="Madigan M."/>
            <person name="Jung D."/>
            <person name="Asao M."/>
            <person name="Chen M."/>
            <person name="Loughlin P."/>
            <person name="Pan H."/>
            <person name="Lin S."/>
            <person name="Li N."/>
            <person name="Shaw J."/>
            <person name="Prado M."/>
            <person name="Sherman C."/>
            <person name="Li X."/>
            <person name="Tang J."/>
            <person name="Blankenship R."/>
            <person name="Zhao T."/>
            <person name="Touchman J."/>
            <person name="Sattley M."/>
        </authorList>
    </citation>
    <scope>NUCLEOTIDE SEQUENCE [LARGE SCALE GENOMIC DNA]</scope>
    <source>
        <strain evidence="6 7">ANT.BR</strain>
    </source>
</reference>
<dbReference type="AlphaFoldDB" id="A0A1Q8YB87"/>
<keyword evidence="4 5" id="KW-0472">Membrane</keyword>
<accession>A0A1Q8YB87</accession>
<dbReference type="InterPro" id="IPR003510">
    <property type="entry name" value="Fumarate_red_C"/>
</dbReference>
<keyword evidence="7" id="KW-1185">Reference proteome</keyword>
<evidence type="ECO:0000313" key="6">
    <source>
        <dbReference type="EMBL" id="OLP05285.1"/>
    </source>
</evidence>
<dbReference type="RefSeq" id="WP_075587561.1">
    <property type="nucleotide sequence ID" value="NZ_MSYM01000017.1"/>
</dbReference>
<feature type="transmembrane region" description="Helical" evidence="5">
    <location>
        <begin position="111"/>
        <end position="134"/>
    </location>
</feature>
<feature type="transmembrane region" description="Helical" evidence="5">
    <location>
        <begin position="70"/>
        <end position="90"/>
    </location>
</feature>
<organism evidence="6 7">
    <name type="scientific">Rhodoferax antarcticus ANT.BR</name>
    <dbReference type="NCBI Taxonomy" id="1111071"/>
    <lineage>
        <taxon>Bacteria</taxon>
        <taxon>Pseudomonadati</taxon>
        <taxon>Pseudomonadota</taxon>
        <taxon>Betaproteobacteria</taxon>
        <taxon>Burkholderiales</taxon>
        <taxon>Comamonadaceae</taxon>
        <taxon>Rhodoferax</taxon>
    </lineage>
</organism>
<proteinExistence type="predicted"/>
<keyword evidence="3 5" id="KW-1133">Transmembrane helix</keyword>
<dbReference type="SUPFAM" id="SSF81343">
    <property type="entry name" value="Fumarate reductase respiratory complex transmembrane subunits"/>
    <property type="match status" value="1"/>
</dbReference>
<evidence type="ECO:0000256" key="4">
    <source>
        <dbReference type="ARBA" id="ARBA00023136"/>
    </source>
</evidence>
<dbReference type="Gene3D" id="1.20.1300.10">
    <property type="entry name" value="Fumarate reductase/succinate dehydrogenase, transmembrane subunit"/>
    <property type="match status" value="1"/>
</dbReference>
<gene>
    <name evidence="6" type="primary">frdC</name>
    <name evidence="6" type="ORF">BLL52_3410</name>
</gene>
<dbReference type="Proteomes" id="UP000185911">
    <property type="component" value="Unassembled WGS sequence"/>
</dbReference>